<feature type="compositionally biased region" description="Polar residues" evidence="1">
    <location>
        <begin position="739"/>
        <end position="749"/>
    </location>
</feature>
<evidence type="ECO:0000313" key="2">
    <source>
        <dbReference type="EMBL" id="CAH3138726.1"/>
    </source>
</evidence>
<organism evidence="2 3">
    <name type="scientific">Pocillopora meandrina</name>
    <dbReference type="NCBI Taxonomy" id="46732"/>
    <lineage>
        <taxon>Eukaryota</taxon>
        <taxon>Metazoa</taxon>
        <taxon>Cnidaria</taxon>
        <taxon>Anthozoa</taxon>
        <taxon>Hexacorallia</taxon>
        <taxon>Scleractinia</taxon>
        <taxon>Astrocoeniina</taxon>
        <taxon>Pocilloporidae</taxon>
        <taxon>Pocillopora</taxon>
    </lineage>
</organism>
<feature type="compositionally biased region" description="Basic and acidic residues" evidence="1">
    <location>
        <begin position="670"/>
        <end position="686"/>
    </location>
</feature>
<evidence type="ECO:0000256" key="1">
    <source>
        <dbReference type="SAM" id="MobiDB-lite"/>
    </source>
</evidence>
<feature type="region of interest" description="Disordered" evidence="1">
    <location>
        <begin position="163"/>
        <end position="316"/>
    </location>
</feature>
<accession>A0AAU9X6N1</accession>
<feature type="compositionally biased region" description="Basic and acidic residues" evidence="1">
    <location>
        <begin position="721"/>
        <end position="738"/>
    </location>
</feature>
<name>A0AAU9X6N1_9CNID</name>
<dbReference type="Proteomes" id="UP001159428">
    <property type="component" value="Unassembled WGS sequence"/>
</dbReference>
<feature type="compositionally biased region" description="Basic and acidic residues" evidence="1">
    <location>
        <begin position="467"/>
        <end position="489"/>
    </location>
</feature>
<feature type="compositionally biased region" description="Basic and acidic residues" evidence="1">
    <location>
        <begin position="532"/>
        <end position="542"/>
    </location>
</feature>
<evidence type="ECO:0000313" key="3">
    <source>
        <dbReference type="Proteomes" id="UP001159428"/>
    </source>
</evidence>
<feature type="compositionally biased region" description="Basic and acidic residues" evidence="1">
    <location>
        <begin position="596"/>
        <end position="614"/>
    </location>
</feature>
<comment type="caution">
    <text evidence="2">The sequence shown here is derived from an EMBL/GenBank/DDBJ whole genome shotgun (WGS) entry which is preliminary data.</text>
</comment>
<reference evidence="2 3" key="1">
    <citation type="submission" date="2022-05" db="EMBL/GenBank/DDBJ databases">
        <authorList>
            <consortium name="Genoscope - CEA"/>
            <person name="William W."/>
        </authorList>
    </citation>
    <scope>NUCLEOTIDE SEQUENCE [LARGE SCALE GENOMIC DNA]</scope>
</reference>
<dbReference type="EMBL" id="CALNXJ010000032">
    <property type="protein sequence ID" value="CAH3138726.1"/>
    <property type="molecule type" value="Genomic_DNA"/>
</dbReference>
<feature type="compositionally biased region" description="Basic and acidic residues" evidence="1">
    <location>
        <begin position="266"/>
        <end position="299"/>
    </location>
</feature>
<feature type="compositionally biased region" description="Polar residues" evidence="1">
    <location>
        <begin position="436"/>
        <end position="447"/>
    </location>
</feature>
<keyword evidence="3" id="KW-1185">Reference proteome</keyword>
<feature type="compositionally biased region" description="Polar residues" evidence="1">
    <location>
        <begin position="641"/>
        <end position="653"/>
    </location>
</feature>
<feature type="region of interest" description="Disordered" evidence="1">
    <location>
        <begin position="400"/>
        <end position="550"/>
    </location>
</feature>
<protein>
    <submittedName>
        <fullName evidence="2">Uncharacterized protein</fullName>
    </submittedName>
</protein>
<feature type="compositionally biased region" description="Basic and acidic residues" evidence="1">
    <location>
        <begin position="400"/>
        <end position="434"/>
    </location>
</feature>
<feature type="region of interest" description="Disordered" evidence="1">
    <location>
        <begin position="332"/>
        <end position="387"/>
    </location>
</feature>
<feature type="compositionally biased region" description="Basic and acidic residues" evidence="1">
    <location>
        <begin position="228"/>
        <end position="238"/>
    </location>
</feature>
<feature type="compositionally biased region" description="Basic and acidic residues" evidence="1">
    <location>
        <begin position="694"/>
        <end position="704"/>
    </location>
</feature>
<feature type="compositionally biased region" description="Polar residues" evidence="1">
    <location>
        <begin position="302"/>
        <end position="313"/>
    </location>
</feature>
<feature type="compositionally biased region" description="Basic and acidic residues" evidence="1">
    <location>
        <begin position="496"/>
        <end position="522"/>
    </location>
</feature>
<feature type="compositionally biased region" description="Polar residues" evidence="1">
    <location>
        <begin position="176"/>
        <end position="214"/>
    </location>
</feature>
<dbReference type="AlphaFoldDB" id="A0AAU9X6N1"/>
<sequence>MADGSNRKENCFSVELKLLEAEYERSKLQVFQDTFFCKRSIVELELLCKNEQLMKNVRVNNKVREHECRLKEQVESLSTELENVTSQQQTTQKTLQDEKIQHLLEKKELEDRMKSEMDGKIEKYRATSSNKENLLKREIKTWKDKQIQASKDAEELRRELKKKEVSMKTKGIQARTDVNNASTMTQVDSQKSDASTQVQTSALMSELFQGSNGQEIGGDLQNGNASDNGKKDVVKADGKLNNQRGRKKAEPRKDQHKYDRGRKAKDKTVQDSNKEQEDDKFGKKENEGKQKSPQKEKVLRNHNVTYERNSSNTLREEQREILEVCNARGLSIASGASEEGDVPFQDYKTPGKSHKSPETGKNPDTSEDKPGMEVQEEDVSSVKKGRGEIVREVLQHAVVEDIANRRELESGEEGKVKLKNDDLQDHEKKFEKKPSQKQIPESLNPGTEEQKILSIDEDNDFFVDLSEEQKQLTEDNKKVETSSKDKWDEEFSGVQEQDKKKLKSAKEKGSQRRVTSTEDKSSPAEGNAIEQRSAHEITDQGSRRVLRRRAKKIKLKPNVIDGETVAKKSKAGVECQKGSEPAISKTSSPEVNPFPRDIEMSSCEIDRPGVDKSRLSRATTVHKPLDGTSQQPETEVLEGLSNGTSAHGQLSRNQRSDKGKLVLSDNSIKTVEESLSDHEKPSHSEKCQSGLEINNEKEKDDLPSKNRNKRHTAQELQAVDDIIKSKKQQDVGTTDRDSNTQLSCQANEQNSRDTGRSRKNGQGPTESGGKGKIVWGTKENAQGGKQKVIKKRKPTLRVREVSTLSEKQCGSTYTTNTENPSILDCTKKRKTLFNSRENSLLVQVPDVQISFVNKTLSRSRANAGIPPSLSAFMRSFIAPKLKKSS</sequence>
<proteinExistence type="predicted"/>
<feature type="region of interest" description="Disordered" evidence="1">
    <location>
        <begin position="563"/>
        <end position="793"/>
    </location>
</feature>
<gene>
    <name evidence="2" type="ORF">PMEA_00018576</name>
</gene>